<proteinExistence type="predicted"/>
<evidence type="ECO:0000313" key="2">
    <source>
        <dbReference type="Proteomes" id="UP000828048"/>
    </source>
</evidence>
<gene>
    <name evidence="1" type="ORF">Vadar_024297</name>
</gene>
<dbReference type="Proteomes" id="UP000828048">
    <property type="component" value="Chromosome 2"/>
</dbReference>
<evidence type="ECO:0000313" key="1">
    <source>
        <dbReference type="EMBL" id="KAH7835237.1"/>
    </source>
</evidence>
<keyword evidence="2" id="KW-1185">Reference proteome</keyword>
<name>A0ACB7X3H4_9ERIC</name>
<dbReference type="EMBL" id="CM037152">
    <property type="protein sequence ID" value="KAH7835237.1"/>
    <property type="molecule type" value="Genomic_DNA"/>
</dbReference>
<protein>
    <submittedName>
        <fullName evidence="1">Uncharacterized protein</fullName>
    </submittedName>
</protein>
<comment type="caution">
    <text evidence="1">The sequence shown here is derived from an EMBL/GenBank/DDBJ whole genome shotgun (WGS) entry which is preliminary data.</text>
</comment>
<reference evidence="1 2" key="1">
    <citation type="journal article" date="2021" name="Hortic Res">
        <title>High-quality reference genome and annotation aids understanding of berry development for evergreen blueberry (Vaccinium darrowii).</title>
        <authorList>
            <person name="Yu J."/>
            <person name="Hulse-Kemp A.M."/>
            <person name="Babiker E."/>
            <person name="Staton M."/>
        </authorList>
    </citation>
    <scope>NUCLEOTIDE SEQUENCE [LARGE SCALE GENOMIC DNA]</scope>
    <source>
        <strain evidence="2">cv. NJ 8807/NJ 8810</strain>
        <tissue evidence="1">Young leaf</tissue>
    </source>
</reference>
<organism evidence="1 2">
    <name type="scientific">Vaccinium darrowii</name>
    <dbReference type="NCBI Taxonomy" id="229202"/>
    <lineage>
        <taxon>Eukaryota</taxon>
        <taxon>Viridiplantae</taxon>
        <taxon>Streptophyta</taxon>
        <taxon>Embryophyta</taxon>
        <taxon>Tracheophyta</taxon>
        <taxon>Spermatophyta</taxon>
        <taxon>Magnoliopsida</taxon>
        <taxon>eudicotyledons</taxon>
        <taxon>Gunneridae</taxon>
        <taxon>Pentapetalae</taxon>
        <taxon>asterids</taxon>
        <taxon>Ericales</taxon>
        <taxon>Ericaceae</taxon>
        <taxon>Vaccinioideae</taxon>
        <taxon>Vaccinieae</taxon>
        <taxon>Vaccinium</taxon>
    </lineage>
</organism>
<accession>A0ACB7X3H4</accession>
<sequence length="194" mass="21256">MNRSSSSSSKPPLHNFPMPYLKWGNQKLLRCENVISKTTAPTTNGGEEQDFNLPAEKFLAGRRRSDEGFDFSKTPTSSSNGIEAVRAKLMVDLQTAADKMKVAILGEGLVKETMSVKEKTALEGRPWNLRTRRAAACKAPIGTFNGGDVRKSSFSPLRTENNGVSAADISRIGDPRSGLRLCKSDWILFFRACG</sequence>